<dbReference type="EMBL" id="KE148164">
    <property type="protein sequence ID" value="EPE03899.1"/>
    <property type="molecule type" value="Genomic_DNA"/>
</dbReference>
<keyword evidence="8 17" id="KW-0472">Membrane</keyword>
<keyword evidence="4 17" id="KW-0812">Transmembrane</keyword>
<organism evidence="19 20">
    <name type="scientific">Ophiostoma piceae (strain UAMH 11346)</name>
    <name type="common">Sap stain fungus</name>
    <dbReference type="NCBI Taxonomy" id="1262450"/>
    <lineage>
        <taxon>Eukaryota</taxon>
        <taxon>Fungi</taxon>
        <taxon>Dikarya</taxon>
        <taxon>Ascomycota</taxon>
        <taxon>Pezizomycotina</taxon>
        <taxon>Sordariomycetes</taxon>
        <taxon>Sordariomycetidae</taxon>
        <taxon>Ophiostomatales</taxon>
        <taxon>Ophiostomataceae</taxon>
        <taxon>Ophiostoma</taxon>
    </lineage>
</organism>
<feature type="compositionally biased region" description="Basic residues" evidence="16">
    <location>
        <begin position="20"/>
        <end position="31"/>
    </location>
</feature>
<keyword evidence="7 17" id="KW-1133">Transmembrane helix</keyword>
<feature type="compositionally biased region" description="Basic residues" evidence="16">
    <location>
        <begin position="78"/>
        <end position="88"/>
    </location>
</feature>
<dbReference type="GO" id="GO:0005576">
    <property type="term" value="C:extracellular region"/>
    <property type="evidence" value="ECO:0007669"/>
    <property type="project" value="TreeGrafter"/>
</dbReference>
<accession>S3BRJ3</accession>
<comment type="function">
    <text evidence="13">Glucosidase involved in the degradation of cellulosic biomass. Active on lichenan.</text>
</comment>
<feature type="region of interest" description="Disordered" evidence="16">
    <location>
        <begin position="1"/>
        <end position="308"/>
    </location>
</feature>
<evidence type="ECO:0000256" key="15">
    <source>
        <dbReference type="ARBA" id="ARBA00041260"/>
    </source>
</evidence>
<proteinExistence type="inferred from homology"/>
<evidence type="ECO:0000256" key="12">
    <source>
        <dbReference type="ARBA" id="ARBA00036824"/>
    </source>
</evidence>
<keyword evidence="10" id="KW-0326">Glycosidase</keyword>
<evidence type="ECO:0000256" key="14">
    <source>
        <dbReference type="ARBA" id="ARBA00038929"/>
    </source>
</evidence>
<comment type="similarity">
    <text evidence="2">Belongs to the glycosyl hydrolase 5 (cellulase A) family.</text>
</comment>
<evidence type="ECO:0000313" key="20">
    <source>
        <dbReference type="Proteomes" id="UP000016923"/>
    </source>
</evidence>
<keyword evidence="3" id="KW-1003">Cell membrane</keyword>
<gene>
    <name evidence="19" type="ORF">F503_01789</name>
</gene>
<evidence type="ECO:0000259" key="18">
    <source>
        <dbReference type="Pfam" id="PF00150"/>
    </source>
</evidence>
<feature type="compositionally biased region" description="Basic and acidic residues" evidence="16">
    <location>
        <begin position="1"/>
        <end position="19"/>
    </location>
</feature>
<feature type="compositionally biased region" description="Polar residues" evidence="16">
    <location>
        <begin position="204"/>
        <end position="215"/>
    </location>
</feature>
<dbReference type="GO" id="GO:0009251">
    <property type="term" value="P:glucan catabolic process"/>
    <property type="evidence" value="ECO:0007669"/>
    <property type="project" value="TreeGrafter"/>
</dbReference>
<evidence type="ECO:0000256" key="5">
    <source>
        <dbReference type="ARBA" id="ARBA00022801"/>
    </source>
</evidence>
<dbReference type="OrthoDB" id="62120at2759"/>
<dbReference type="AlphaFoldDB" id="S3BRJ3"/>
<feature type="compositionally biased region" description="Basic and acidic residues" evidence="16">
    <location>
        <begin position="226"/>
        <end position="242"/>
    </location>
</feature>
<evidence type="ECO:0000256" key="11">
    <source>
        <dbReference type="ARBA" id="ARBA00023316"/>
    </source>
</evidence>
<dbReference type="InterPro" id="IPR017853">
    <property type="entry name" value="GH"/>
</dbReference>
<dbReference type="GO" id="GO:0009986">
    <property type="term" value="C:cell surface"/>
    <property type="evidence" value="ECO:0007669"/>
    <property type="project" value="TreeGrafter"/>
</dbReference>
<dbReference type="eggNOG" id="ENOG502QRG8">
    <property type="taxonomic scope" value="Eukaryota"/>
</dbReference>
<keyword evidence="20" id="KW-1185">Reference proteome</keyword>
<dbReference type="GO" id="GO:0004338">
    <property type="term" value="F:glucan exo-1,3-beta-glucosidase activity"/>
    <property type="evidence" value="ECO:0007669"/>
    <property type="project" value="UniProtKB-EC"/>
</dbReference>
<reference evidence="19 20" key="1">
    <citation type="journal article" date="2013" name="BMC Genomics">
        <title>The genome and transcriptome of the pine saprophyte Ophiostoma piceae, and a comparison with the bark beetle-associated pine pathogen Grosmannia clavigera.</title>
        <authorList>
            <person name="Haridas S."/>
            <person name="Wang Y."/>
            <person name="Lim L."/>
            <person name="Massoumi Alamouti S."/>
            <person name="Jackman S."/>
            <person name="Docking R."/>
            <person name="Robertson G."/>
            <person name="Birol I."/>
            <person name="Bohlmann J."/>
            <person name="Breuil C."/>
        </authorList>
    </citation>
    <scope>NUCLEOTIDE SEQUENCE [LARGE SCALE GENOMIC DNA]</scope>
    <source>
        <strain evidence="19 20">UAMH 11346</strain>
    </source>
</reference>
<evidence type="ECO:0000313" key="19">
    <source>
        <dbReference type="EMBL" id="EPE03899.1"/>
    </source>
</evidence>
<dbReference type="InterPro" id="IPR001547">
    <property type="entry name" value="Glyco_hydro_5"/>
</dbReference>
<feature type="compositionally biased region" description="Low complexity" evidence="16">
    <location>
        <begin position="265"/>
        <end position="279"/>
    </location>
</feature>
<feature type="compositionally biased region" description="Basic and acidic residues" evidence="16">
    <location>
        <begin position="189"/>
        <end position="202"/>
    </location>
</feature>
<evidence type="ECO:0000256" key="9">
    <source>
        <dbReference type="ARBA" id="ARBA00023180"/>
    </source>
</evidence>
<dbReference type="VEuPathDB" id="FungiDB:F503_01789"/>
<dbReference type="GO" id="GO:0071555">
    <property type="term" value="P:cell wall organization"/>
    <property type="evidence" value="ECO:0007669"/>
    <property type="project" value="UniProtKB-KW"/>
</dbReference>
<comment type="catalytic activity">
    <reaction evidence="12">
        <text>Successive hydrolysis of beta-D-glucose units from the non-reducing ends of (1-&gt;3)-beta-D-glucans, releasing alpha-glucose.</text>
        <dbReference type="EC" id="3.2.1.58"/>
    </reaction>
</comment>
<feature type="compositionally biased region" description="Low complexity" evidence="16">
    <location>
        <begin position="409"/>
        <end position="426"/>
    </location>
</feature>
<dbReference type="InterPro" id="IPR050386">
    <property type="entry name" value="Glycosyl_hydrolase_5"/>
</dbReference>
<evidence type="ECO:0000256" key="13">
    <source>
        <dbReference type="ARBA" id="ARBA00037126"/>
    </source>
</evidence>
<dbReference type="GO" id="GO:0005886">
    <property type="term" value="C:plasma membrane"/>
    <property type="evidence" value="ECO:0007669"/>
    <property type="project" value="UniProtKB-SubCell"/>
</dbReference>
<dbReference type="HOGENOM" id="CLU_004624_4_0_1"/>
<evidence type="ECO:0000256" key="7">
    <source>
        <dbReference type="ARBA" id="ARBA00022989"/>
    </source>
</evidence>
<evidence type="ECO:0000256" key="2">
    <source>
        <dbReference type="ARBA" id="ARBA00005641"/>
    </source>
</evidence>
<evidence type="ECO:0000256" key="3">
    <source>
        <dbReference type="ARBA" id="ARBA00022475"/>
    </source>
</evidence>
<dbReference type="EC" id="3.2.1.58" evidence="14"/>
<protein>
    <recommendedName>
        <fullName evidence="14">glucan 1,3-beta-glucosidase</fullName>
        <ecNumber evidence="14">3.2.1.58</ecNumber>
    </recommendedName>
    <alternativeName>
        <fullName evidence="15">Exo-1,3-beta-glucanase D</fullName>
    </alternativeName>
</protein>
<dbReference type="SUPFAM" id="SSF51445">
    <property type="entry name" value="(Trans)glycosidases"/>
    <property type="match status" value="1"/>
</dbReference>
<sequence>MPEYERESGGRHRDRDRERSRKRRPSGTKHRSNSEHALSADALAALSSSEAKARDDDRRKDRPRKPRDDDTDRERREKRERRERRERRDRREAEEREARRQREEIREMEEREEALSTKRRPQTDSEAEPETRRHSRPDRERRRERTRTRESRDRTRSRHYTEDERTDHERTDHDRTDHESDRRRHRSSRRESTQRARPERTHRPSNSRAKYSSLQGRYDDYESDSGYDRVVADGAADRQHQWKRDRRIPSGAVLEEGRSRGVWDAAAAGEAAGAAAAAALSKKPKKTKSGKHADKSSSSTGSSLFGWRNTKPAAAAPIKAKEKSSSSFSFGWRAHLRGGMGGQSSMSSGDTRNSVDRAKEKLYYSSGKPKKKPEPWTKKKKMVVFGGLGSALLILIIAIVAVVVSKKNSKDTSSSSSPSSSGSISSNVPTDAPSWLNPYKWVSTTDFNLTYTNETVGGLPIMGLNTDYDDSKSANSKTPALNEDWGSYGTTPARGVNLGGWLSLEPFITPSLFSGYAPNLGIIDEYTLCAYLGSAKCASTLENHYATFVTESTFEEIAAAGLDHVRIQYSYWAVAVYDDDPYLYRTSWRYLLRGIEWARKHGLRVNLDMHGLPGSQNGWNHSGRQGAIGWMNGTNGDLNVQRSLEVHDSLSQFFAQPRYKNVLSHYGLANEPRMTFLSMSSVMSWTQEAAALIRKNGVNNDTIIVFGDGFCGLSQWQGQPNTYNLALDVHQYEIFNNEQIVYTHEAKIKYACSDWTTQTEQSMDTSTGFGPTIVAEWSQADTDCANYLGNVGNGNRWMGTYDVGNATLNALTPKCPAQNSSCSCTQANADVSSYSDEYKSFLLTFAEAQMDAFERGWGWWYWTWDTESAPQWSYKKGLAAGILPADASTRSFSCDSSTIPSFDSLSEYY</sequence>
<feature type="region of interest" description="Disordered" evidence="16">
    <location>
        <begin position="409"/>
        <end position="429"/>
    </location>
</feature>
<dbReference type="PANTHER" id="PTHR31297:SF34">
    <property type="entry name" value="GLUCAN 1,3-BETA-GLUCOSIDASE 2"/>
    <property type="match status" value="1"/>
</dbReference>
<feature type="compositionally biased region" description="Basic and acidic residues" evidence="16">
    <location>
        <begin position="51"/>
        <end position="77"/>
    </location>
</feature>
<evidence type="ECO:0000256" key="17">
    <source>
        <dbReference type="SAM" id="Phobius"/>
    </source>
</evidence>
<keyword evidence="5 19" id="KW-0378">Hydrolase</keyword>
<keyword evidence="6" id="KW-0735">Signal-anchor</keyword>
<evidence type="ECO:0000256" key="6">
    <source>
        <dbReference type="ARBA" id="ARBA00022968"/>
    </source>
</evidence>
<feature type="domain" description="Glycoside hydrolase family 5" evidence="18">
    <location>
        <begin position="545"/>
        <end position="783"/>
    </location>
</feature>
<keyword evidence="11" id="KW-0961">Cell wall biogenesis/degradation</keyword>
<dbReference type="OMA" id="PWYKQKK"/>
<dbReference type="Gene3D" id="3.20.20.80">
    <property type="entry name" value="Glycosidases"/>
    <property type="match status" value="1"/>
</dbReference>
<evidence type="ECO:0000256" key="10">
    <source>
        <dbReference type="ARBA" id="ARBA00023295"/>
    </source>
</evidence>
<dbReference type="STRING" id="1262450.S3BRJ3"/>
<feature type="compositionally biased region" description="Basic and acidic residues" evidence="16">
    <location>
        <begin position="89"/>
        <end position="116"/>
    </location>
</feature>
<evidence type="ECO:0000256" key="1">
    <source>
        <dbReference type="ARBA" id="ARBA00004401"/>
    </source>
</evidence>
<dbReference type="FunFam" id="3.20.20.80:FF:000033">
    <property type="entry name" value="Glucan 1,3-beta-glucosidase A"/>
    <property type="match status" value="1"/>
</dbReference>
<evidence type="ECO:0000256" key="8">
    <source>
        <dbReference type="ARBA" id="ARBA00023136"/>
    </source>
</evidence>
<feature type="transmembrane region" description="Helical" evidence="17">
    <location>
        <begin position="382"/>
        <end position="404"/>
    </location>
</feature>
<feature type="compositionally biased region" description="Low complexity" evidence="16">
    <location>
        <begin position="37"/>
        <end position="50"/>
    </location>
</feature>
<evidence type="ECO:0000256" key="4">
    <source>
        <dbReference type="ARBA" id="ARBA00022692"/>
    </source>
</evidence>
<dbReference type="Pfam" id="PF00150">
    <property type="entry name" value="Cellulase"/>
    <property type="match status" value="1"/>
</dbReference>
<dbReference type="PANTHER" id="PTHR31297">
    <property type="entry name" value="GLUCAN ENDO-1,6-BETA-GLUCOSIDASE B"/>
    <property type="match status" value="1"/>
</dbReference>
<keyword evidence="9" id="KW-0325">Glycoprotein</keyword>
<feature type="compositionally biased region" description="Basic and acidic residues" evidence="16">
    <location>
        <begin position="129"/>
        <end position="182"/>
    </location>
</feature>
<evidence type="ECO:0000256" key="16">
    <source>
        <dbReference type="SAM" id="MobiDB-lite"/>
    </source>
</evidence>
<comment type="subcellular location">
    <subcellularLocation>
        <location evidence="1">Cell membrane</location>
        <topology evidence="1">Single-pass type II membrane protein</topology>
    </subcellularLocation>
</comment>
<dbReference type="Proteomes" id="UP000016923">
    <property type="component" value="Unassembled WGS sequence"/>
</dbReference>
<name>S3BRJ3_OPHP1</name>